<dbReference type="PRINTS" id="PR00039">
    <property type="entry name" value="HTHLYSR"/>
</dbReference>
<keyword evidence="8" id="KW-1185">Reference proteome</keyword>
<feature type="domain" description="HTH lysR-type" evidence="6">
    <location>
        <begin position="6"/>
        <end position="63"/>
    </location>
</feature>
<dbReference type="Gene3D" id="3.40.190.290">
    <property type="match status" value="1"/>
</dbReference>
<dbReference type="Pfam" id="PF00126">
    <property type="entry name" value="HTH_1"/>
    <property type="match status" value="1"/>
</dbReference>
<dbReference type="PANTHER" id="PTHR30126">
    <property type="entry name" value="HTH-TYPE TRANSCRIPTIONAL REGULATOR"/>
    <property type="match status" value="1"/>
</dbReference>
<sequence>MTALHLSLRQLQVFTAVARSGSTTAASEAIALSQSATSSALKQLERLLGQPLFDRVGKRLQLNENGRSLLPRALALLDGAADVQALARRRDVQAQALRIGASTTLGSYVLPDLLARFYAQQQAAAAPSWASRLSIANTAQICRAVARFELDIGLIEGPCHEPDLAVQPWLRDELLIVAAPSHALLAEPRRPPSLQQLREQLWLLREPGAGTREATDQWLLPQLHAYQRSVELNSSEAIKRLAVAGLGLACLSRWVLADALAAGQLQVLATPLPARSRPCYWVRHRGKQSTPALQAFIALLGEAAAGKAGAQSGRKPASAAASSSRRKASAKP</sequence>
<dbReference type="NCBIfam" id="NF008095">
    <property type="entry name" value="PRK10837.1"/>
    <property type="match status" value="1"/>
</dbReference>
<dbReference type="InterPro" id="IPR036390">
    <property type="entry name" value="WH_DNA-bd_sf"/>
</dbReference>
<dbReference type="InterPro" id="IPR005119">
    <property type="entry name" value="LysR_subst-bd"/>
</dbReference>
<dbReference type="Gene3D" id="1.10.10.10">
    <property type="entry name" value="Winged helix-like DNA-binding domain superfamily/Winged helix DNA-binding domain"/>
    <property type="match status" value="1"/>
</dbReference>
<feature type="region of interest" description="Disordered" evidence="5">
    <location>
        <begin position="307"/>
        <end position="332"/>
    </location>
</feature>
<keyword evidence="3 7" id="KW-0238">DNA-binding</keyword>
<comment type="caution">
    <text evidence="7">The sequence shown here is derived from an EMBL/GenBank/DDBJ whole genome shotgun (WGS) entry which is preliminary data.</text>
</comment>
<evidence type="ECO:0000256" key="4">
    <source>
        <dbReference type="ARBA" id="ARBA00023163"/>
    </source>
</evidence>
<name>A0A840L930_9BURK</name>
<keyword evidence="4" id="KW-0804">Transcription</keyword>
<evidence type="ECO:0000313" key="8">
    <source>
        <dbReference type="Proteomes" id="UP000562027"/>
    </source>
</evidence>
<dbReference type="GO" id="GO:0000976">
    <property type="term" value="F:transcription cis-regulatory region binding"/>
    <property type="evidence" value="ECO:0007669"/>
    <property type="project" value="TreeGrafter"/>
</dbReference>
<dbReference type="Pfam" id="PF03466">
    <property type="entry name" value="LysR_substrate"/>
    <property type="match status" value="1"/>
</dbReference>
<keyword evidence="2" id="KW-0805">Transcription regulation</keyword>
<dbReference type="EMBL" id="JACHLP010000003">
    <property type="protein sequence ID" value="MBB4843265.1"/>
    <property type="molecule type" value="Genomic_DNA"/>
</dbReference>
<dbReference type="InterPro" id="IPR000847">
    <property type="entry name" value="LysR_HTH_N"/>
</dbReference>
<dbReference type="PROSITE" id="PS50931">
    <property type="entry name" value="HTH_LYSR"/>
    <property type="match status" value="1"/>
</dbReference>
<dbReference type="InterPro" id="IPR036388">
    <property type="entry name" value="WH-like_DNA-bd_sf"/>
</dbReference>
<comment type="similarity">
    <text evidence="1">Belongs to the LysR transcriptional regulatory family.</text>
</comment>
<evidence type="ECO:0000256" key="3">
    <source>
        <dbReference type="ARBA" id="ARBA00023125"/>
    </source>
</evidence>
<organism evidence="7 8">
    <name type="scientific">Roseateles oligotrophus</name>
    <dbReference type="NCBI Taxonomy" id="1769250"/>
    <lineage>
        <taxon>Bacteria</taxon>
        <taxon>Pseudomonadati</taxon>
        <taxon>Pseudomonadota</taxon>
        <taxon>Betaproteobacteria</taxon>
        <taxon>Burkholderiales</taxon>
        <taxon>Sphaerotilaceae</taxon>
        <taxon>Roseateles</taxon>
    </lineage>
</organism>
<dbReference type="GO" id="GO:0003700">
    <property type="term" value="F:DNA-binding transcription factor activity"/>
    <property type="evidence" value="ECO:0007669"/>
    <property type="project" value="InterPro"/>
</dbReference>
<evidence type="ECO:0000256" key="2">
    <source>
        <dbReference type="ARBA" id="ARBA00023015"/>
    </source>
</evidence>
<evidence type="ECO:0000256" key="1">
    <source>
        <dbReference type="ARBA" id="ARBA00009437"/>
    </source>
</evidence>
<evidence type="ECO:0000256" key="5">
    <source>
        <dbReference type="SAM" id="MobiDB-lite"/>
    </source>
</evidence>
<reference evidence="7 8" key="1">
    <citation type="submission" date="2020-08" db="EMBL/GenBank/DDBJ databases">
        <title>Functional genomics of gut bacteria from endangered species of beetles.</title>
        <authorList>
            <person name="Carlos-Shanley C."/>
        </authorList>
    </citation>
    <scope>NUCLEOTIDE SEQUENCE [LARGE SCALE GENOMIC DNA]</scope>
    <source>
        <strain evidence="7 8">S00239</strain>
    </source>
</reference>
<feature type="compositionally biased region" description="Low complexity" evidence="5">
    <location>
        <begin position="307"/>
        <end position="323"/>
    </location>
</feature>
<dbReference type="Proteomes" id="UP000562027">
    <property type="component" value="Unassembled WGS sequence"/>
</dbReference>
<dbReference type="AlphaFoldDB" id="A0A840L930"/>
<dbReference type="RefSeq" id="WP_221439519.1">
    <property type="nucleotide sequence ID" value="NZ_JACHLP010000003.1"/>
</dbReference>
<accession>A0A840L930</accession>
<dbReference type="CDD" id="cd08420">
    <property type="entry name" value="PBP2_CysL_like"/>
    <property type="match status" value="1"/>
</dbReference>
<dbReference type="SUPFAM" id="SSF53850">
    <property type="entry name" value="Periplasmic binding protein-like II"/>
    <property type="match status" value="1"/>
</dbReference>
<dbReference type="PANTHER" id="PTHR30126:SF94">
    <property type="entry name" value="LYSR FAMILY TRANSCRIPTIONAL REGULATOR"/>
    <property type="match status" value="1"/>
</dbReference>
<proteinExistence type="inferred from homology"/>
<evidence type="ECO:0000313" key="7">
    <source>
        <dbReference type="EMBL" id="MBB4843265.1"/>
    </source>
</evidence>
<dbReference type="SUPFAM" id="SSF46785">
    <property type="entry name" value="Winged helix' DNA-binding domain"/>
    <property type="match status" value="1"/>
</dbReference>
<protein>
    <submittedName>
        <fullName evidence="7">DNA-binding transcriptional LysR family regulator</fullName>
    </submittedName>
</protein>
<gene>
    <name evidence="7" type="ORF">HNP55_001784</name>
</gene>
<evidence type="ECO:0000259" key="6">
    <source>
        <dbReference type="PROSITE" id="PS50931"/>
    </source>
</evidence>